<gene>
    <name evidence="2" type="ORF">AB205_0095550</name>
</gene>
<dbReference type="AlphaFoldDB" id="A0A2G9QF86"/>
<keyword evidence="3" id="KW-1185">Reference proteome</keyword>
<accession>A0A2G9QF86</accession>
<protein>
    <submittedName>
        <fullName evidence="2">Uncharacterized protein</fullName>
    </submittedName>
</protein>
<keyword evidence="1" id="KW-0812">Transmembrane</keyword>
<feature type="non-terminal residue" evidence="2">
    <location>
        <position position="75"/>
    </location>
</feature>
<dbReference type="EMBL" id="KZ017770">
    <property type="protein sequence ID" value="PIO14282.1"/>
    <property type="molecule type" value="Genomic_DNA"/>
</dbReference>
<evidence type="ECO:0000313" key="2">
    <source>
        <dbReference type="EMBL" id="PIO14282.1"/>
    </source>
</evidence>
<keyword evidence="1" id="KW-0472">Membrane</keyword>
<proteinExistence type="predicted"/>
<organism evidence="2 3">
    <name type="scientific">Aquarana catesbeiana</name>
    <name type="common">American bullfrog</name>
    <name type="synonym">Rana catesbeiana</name>
    <dbReference type="NCBI Taxonomy" id="8400"/>
    <lineage>
        <taxon>Eukaryota</taxon>
        <taxon>Metazoa</taxon>
        <taxon>Chordata</taxon>
        <taxon>Craniata</taxon>
        <taxon>Vertebrata</taxon>
        <taxon>Euteleostomi</taxon>
        <taxon>Amphibia</taxon>
        <taxon>Batrachia</taxon>
        <taxon>Anura</taxon>
        <taxon>Neobatrachia</taxon>
        <taxon>Ranoidea</taxon>
        <taxon>Ranidae</taxon>
        <taxon>Aquarana</taxon>
    </lineage>
</organism>
<evidence type="ECO:0000313" key="3">
    <source>
        <dbReference type="Proteomes" id="UP000228934"/>
    </source>
</evidence>
<reference evidence="3" key="1">
    <citation type="journal article" date="2017" name="Nat. Commun.">
        <title>The North American bullfrog draft genome provides insight into hormonal regulation of long noncoding RNA.</title>
        <authorList>
            <person name="Hammond S.A."/>
            <person name="Warren R.L."/>
            <person name="Vandervalk B.P."/>
            <person name="Kucuk E."/>
            <person name="Khan H."/>
            <person name="Gibb E.A."/>
            <person name="Pandoh P."/>
            <person name="Kirk H."/>
            <person name="Zhao Y."/>
            <person name="Jones M."/>
            <person name="Mungall A.J."/>
            <person name="Coope R."/>
            <person name="Pleasance S."/>
            <person name="Moore R.A."/>
            <person name="Holt R.A."/>
            <person name="Round J.M."/>
            <person name="Ohora S."/>
            <person name="Walle B.V."/>
            <person name="Veldhoen N."/>
            <person name="Helbing C.C."/>
            <person name="Birol I."/>
        </authorList>
    </citation>
    <scope>NUCLEOTIDE SEQUENCE [LARGE SCALE GENOMIC DNA]</scope>
</reference>
<name>A0A2G9QF86_AQUCT</name>
<sequence>MFYCYCVSLYLLCRYGMSYCYIVMLLCFIVNHYLLCRYAIQLQHGFIYFDSNMVYSYDTYIRDSSAVGGDFTTTV</sequence>
<evidence type="ECO:0000256" key="1">
    <source>
        <dbReference type="SAM" id="Phobius"/>
    </source>
</evidence>
<feature type="transmembrane region" description="Helical" evidence="1">
    <location>
        <begin position="16"/>
        <end position="35"/>
    </location>
</feature>
<dbReference type="Proteomes" id="UP000228934">
    <property type="component" value="Unassembled WGS sequence"/>
</dbReference>
<keyword evidence="1" id="KW-1133">Transmembrane helix</keyword>